<evidence type="ECO:0000313" key="1">
    <source>
        <dbReference type="EMBL" id="MCI32956.1"/>
    </source>
</evidence>
<comment type="caution">
    <text evidence="1">The sequence shown here is derived from an EMBL/GenBank/DDBJ whole genome shotgun (WGS) entry which is preliminary data.</text>
</comment>
<accession>A0A392RAS9</accession>
<sequence>MFQKPSNIWIPPPFKYDSTPMWTSRQEMKNNSSIDEVKIDVPNANNNGCSGTSTWNNMNIVGESLTSVATKSNYKSNVVATCVDHPRTNKEEVSDFEYRELDLSLKL</sequence>
<dbReference type="EMBL" id="LXQA010200209">
    <property type="protein sequence ID" value="MCI32956.1"/>
    <property type="molecule type" value="Genomic_DNA"/>
</dbReference>
<evidence type="ECO:0000313" key="2">
    <source>
        <dbReference type="Proteomes" id="UP000265520"/>
    </source>
</evidence>
<keyword evidence="2" id="KW-1185">Reference proteome</keyword>
<protein>
    <submittedName>
        <fullName evidence="1">Uncharacterized protein</fullName>
    </submittedName>
</protein>
<reference evidence="1 2" key="1">
    <citation type="journal article" date="2018" name="Front. Plant Sci.">
        <title>Red Clover (Trifolium pratense) and Zigzag Clover (T. medium) - A Picture of Genomic Similarities and Differences.</title>
        <authorList>
            <person name="Dluhosova J."/>
            <person name="Istvanek J."/>
            <person name="Nedelnik J."/>
            <person name="Repkova J."/>
        </authorList>
    </citation>
    <scope>NUCLEOTIDE SEQUENCE [LARGE SCALE GENOMIC DNA]</scope>
    <source>
        <strain evidence="2">cv. 10/8</strain>
        <tissue evidence="1">Leaf</tissue>
    </source>
</reference>
<dbReference type="AlphaFoldDB" id="A0A392RAS9"/>
<name>A0A392RAS9_9FABA</name>
<dbReference type="Proteomes" id="UP000265520">
    <property type="component" value="Unassembled WGS sequence"/>
</dbReference>
<proteinExistence type="predicted"/>
<organism evidence="1 2">
    <name type="scientific">Trifolium medium</name>
    <dbReference type="NCBI Taxonomy" id="97028"/>
    <lineage>
        <taxon>Eukaryota</taxon>
        <taxon>Viridiplantae</taxon>
        <taxon>Streptophyta</taxon>
        <taxon>Embryophyta</taxon>
        <taxon>Tracheophyta</taxon>
        <taxon>Spermatophyta</taxon>
        <taxon>Magnoliopsida</taxon>
        <taxon>eudicotyledons</taxon>
        <taxon>Gunneridae</taxon>
        <taxon>Pentapetalae</taxon>
        <taxon>rosids</taxon>
        <taxon>fabids</taxon>
        <taxon>Fabales</taxon>
        <taxon>Fabaceae</taxon>
        <taxon>Papilionoideae</taxon>
        <taxon>50 kb inversion clade</taxon>
        <taxon>NPAAA clade</taxon>
        <taxon>Hologalegina</taxon>
        <taxon>IRL clade</taxon>
        <taxon>Trifolieae</taxon>
        <taxon>Trifolium</taxon>
    </lineage>
</organism>